<keyword evidence="1 3" id="KW-0732">Signal</keyword>
<keyword evidence="2" id="KW-1134">Transmembrane beta strand</keyword>
<gene>
    <name evidence="5" type="ORF">H8B06_12795</name>
</gene>
<dbReference type="PANTHER" id="PTHR30069:SF29">
    <property type="entry name" value="HEMOGLOBIN AND HEMOGLOBIN-HAPTOGLOBIN-BINDING PROTEIN 1-RELATED"/>
    <property type="match status" value="1"/>
</dbReference>
<dbReference type="Pfam" id="PF07715">
    <property type="entry name" value="Plug"/>
    <property type="match status" value="1"/>
</dbReference>
<dbReference type="RefSeq" id="WP_190994658.1">
    <property type="nucleotide sequence ID" value="NZ_JACOIK010000008.1"/>
</dbReference>
<evidence type="ECO:0000313" key="6">
    <source>
        <dbReference type="Proteomes" id="UP000602759"/>
    </source>
</evidence>
<dbReference type="InterPro" id="IPR008969">
    <property type="entry name" value="CarboxyPept-like_regulatory"/>
</dbReference>
<keyword evidence="5" id="KW-0675">Receptor</keyword>
<dbReference type="EMBL" id="JACOIK010000008">
    <property type="protein sequence ID" value="MBD1433709.1"/>
    <property type="molecule type" value="Genomic_DNA"/>
</dbReference>
<keyword evidence="2" id="KW-0812">Transmembrane</keyword>
<comment type="similarity">
    <text evidence="2">Belongs to the TonB-dependent receptor family.</text>
</comment>
<dbReference type="PROSITE" id="PS52016">
    <property type="entry name" value="TONB_DEPENDENT_REC_3"/>
    <property type="match status" value="1"/>
</dbReference>
<dbReference type="Proteomes" id="UP000602759">
    <property type="component" value="Unassembled WGS sequence"/>
</dbReference>
<dbReference type="InterPro" id="IPR012910">
    <property type="entry name" value="Plug_dom"/>
</dbReference>
<comment type="caution">
    <text evidence="5">The sequence shown here is derived from an EMBL/GenBank/DDBJ whole genome shotgun (WGS) entry which is preliminary data.</text>
</comment>
<protein>
    <submittedName>
        <fullName evidence="5">TonB-dependent receptor plug domain-containing protein</fullName>
    </submittedName>
</protein>
<proteinExistence type="inferred from homology"/>
<feature type="signal peptide" evidence="3">
    <location>
        <begin position="1"/>
        <end position="27"/>
    </location>
</feature>
<dbReference type="SUPFAM" id="SSF49464">
    <property type="entry name" value="Carboxypeptidase regulatory domain-like"/>
    <property type="match status" value="1"/>
</dbReference>
<dbReference type="InterPro" id="IPR039426">
    <property type="entry name" value="TonB-dep_rcpt-like"/>
</dbReference>
<evidence type="ECO:0000259" key="4">
    <source>
        <dbReference type="Pfam" id="PF07715"/>
    </source>
</evidence>
<organism evidence="5 6">
    <name type="scientific">Sphingobacterium micropteri</name>
    <dbReference type="NCBI Taxonomy" id="2763501"/>
    <lineage>
        <taxon>Bacteria</taxon>
        <taxon>Pseudomonadati</taxon>
        <taxon>Bacteroidota</taxon>
        <taxon>Sphingobacteriia</taxon>
        <taxon>Sphingobacteriales</taxon>
        <taxon>Sphingobacteriaceae</taxon>
        <taxon>Sphingobacterium</taxon>
    </lineage>
</organism>
<dbReference type="Gene3D" id="2.60.40.1120">
    <property type="entry name" value="Carboxypeptidase-like, regulatory domain"/>
    <property type="match status" value="1"/>
</dbReference>
<feature type="chain" id="PRO_5046818367" evidence="3">
    <location>
        <begin position="28"/>
        <end position="309"/>
    </location>
</feature>
<dbReference type="Gene3D" id="2.170.130.10">
    <property type="entry name" value="TonB-dependent receptor, plug domain"/>
    <property type="match status" value="1"/>
</dbReference>
<evidence type="ECO:0000256" key="3">
    <source>
        <dbReference type="SAM" id="SignalP"/>
    </source>
</evidence>
<reference evidence="5 6" key="1">
    <citation type="submission" date="2020-08" db="EMBL/GenBank/DDBJ databases">
        <title>Sphingobacterium sp. DN00404 isolated from aquaculture water.</title>
        <authorList>
            <person name="Zhang M."/>
        </authorList>
    </citation>
    <scope>NUCLEOTIDE SEQUENCE [LARGE SCALE GENOMIC DNA]</scope>
    <source>
        <strain evidence="5 6">DN00404</strain>
    </source>
</reference>
<keyword evidence="2" id="KW-0472">Membrane</keyword>
<name>A0ABR7YQV8_9SPHI</name>
<dbReference type="Pfam" id="PF13715">
    <property type="entry name" value="CarbopepD_reg_2"/>
    <property type="match status" value="1"/>
</dbReference>
<keyword evidence="2" id="KW-0998">Cell outer membrane</keyword>
<evidence type="ECO:0000256" key="1">
    <source>
        <dbReference type="ARBA" id="ARBA00022729"/>
    </source>
</evidence>
<dbReference type="SUPFAM" id="SSF56935">
    <property type="entry name" value="Porins"/>
    <property type="match status" value="1"/>
</dbReference>
<sequence length="309" mass="32732">MKKNAVRRYAVYLLLLSVNFIATKAYSQVDPKPIINASLTGQVVDAVTKAPIVGVTVQLDAVTHSVQTDRAGGFAFVTGQKLPVTLILSYLGYETKTVIVESSPTVIELNPSAKDLDEVIVVGYGTQKKRDLTGSVTSLETADFNNGFQQSVDQLIAGRAPGVQVTQSSSEPGGGASIRIRGANSINASNEPLYVIDGLPINNTPISPSSAVVGDPSPRNPLNSLNPNDIKSVEILKDASATAIYGSRAANGVILITTKNGEGNRFALGYNVSTGIQSVANRIEMLNAQEYMSFLNDIKSDLGETPEFT</sequence>
<keyword evidence="6" id="KW-1185">Reference proteome</keyword>
<accession>A0ABR7YQV8</accession>
<feature type="domain" description="TonB-dependent receptor plug" evidence="4">
    <location>
        <begin position="128"/>
        <end position="253"/>
    </location>
</feature>
<dbReference type="InterPro" id="IPR037066">
    <property type="entry name" value="Plug_dom_sf"/>
</dbReference>
<dbReference type="InterPro" id="IPR023997">
    <property type="entry name" value="TonB-dep_OMP_SusC/RagA_CS"/>
</dbReference>
<dbReference type="NCBIfam" id="TIGR04057">
    <property type="entry name" value="SusC_RagA_signa"/>
    <property type="match status" value="1"/>
</dbReference>
<evidence type="ECO:0000256" key="2">
    <source>
        <dbReference type="PROSITE-ProRule" id="PRU01360"/>
    </source>
</evidence>
<comment type="subcellular location">
    <subcellularLocation>
        <location evidence="2">Cell outer membrane</location>
        <topology evidence="2">Multi-pass membrane protein</topology>
    </subcellularLocation>
</comment>
<dbReference type="PANTHER" id="PTHR30069">
    <property type="entry name" value="TONB-DEPENDENT OUTER MEMBRANE RECEPTOR"/>
    <property type="match status" value="1"/>
</dbReference>
<keyword evidence="2" id="KW-0813">Transport</keyword>
<evidence type="ECO:0000313" key="5">
    <source>
        <dbReference type="EMBL" id="MBD1433709.1"/>
    </source>
</evidence>